<comment type="caution">
    <text evidence="2">The sequence shown here is derived from an EMBL/GenBank/DDBJ whole genome shotgun (WGS) entry which is preliminary data.</text>
</comment>
<protein>
    <recommendedName>
        <fullName evidence="4">Cytoskeleton-associated protein 2 C-terminal domain-containing protein</fullName>
    </recommendedName>
</protein>
<dbReference type="Proteomes" id="UP001152562">
    <property type="component" value="Unassembled WGS sequence"/>
</dbReference>
<evidence type="ECO:0000313" key="3">
    <source>
        <dbReference type="Proteomes" id="UP001152562"/>
    </source>
</evidence>
<sequence length="609" mass="69637">MLTSVIEDSNTGQKMASNDFIKKIREDRDARVQARIQKLRELNLKKYGQNETNRNNASRSASENAAFPKNIPNFINNLKSEKNLNSLKKPTISNVLLKKTEYPSGIPKKTQPQIKNIVNDLKKPEAKDIQKNMNGAVKKMDIKNNHKHVNWNIKKVETKDLDKKKTVSLLLNASIKAKENASLRKSVVPTKPPLNNRKSFIPTNTAVARKSTIESTLGKRESVFDRLYKPKTVYTEHNIKHDKKPIAPPIVNRRNTTFDQSQRAKLPVRRSISAVHFKKIDKGQLKSCIHRWASIGEKINKVSLHNINEDENIQEMVSAVKSEQKKVKFQTPLTNPDEMRLKLVKWLEKRGKTIDTYQHLHCFGIQQSFDIPKFDYGDEDKENQPLENDSDNESFTELNGQLINKWRSPSNLDSVEFNESYETAVISDESPMVNDALLGALNDLTDILRNGYSWEEGARWLRAIRDTYTDAQETATYWECRAALEEARGDMPASMQCWEQALAKGTNRIVAEENIDQLLAKFMQLKINPGSEKKVDPKLVDAKNVFKSTLLRFAVQENNKQITPTVTPVRRSARLNDRKTPLKLFNTIQQALDTEKAEFKPNRAIAPTP</sequence>
<name>A0A9P0XIE9_PIEBR</name>
<organism evidence="2 3">
    <name type="scientific">Pieris brassicae</name>
    <name type="common">White butterfly</name>
    <name type="synonym">Large white butterfly</name>
    <dbReference type="NCBI Taxonomy" id="7116"/>
    <lineage>
        <taxon>Eukaryota</taxon>
        <taxon>Metazoa</taxon>
        <taxon>Ecdysozoa</taxon>
        <taxon>Arthropoda</taxon>
        <taxon>Hexapoda</taxon>
        <taxon>Insecta</taxon>
        <taxon>Pterygota</taxon>
        <taxon>Neoptera</taxon>
        <taxon>Endopterygota</taxon>
        <taxon>Lepidoptera</taxon>
        <taxon>Glossata</taxon>
        <taxon>Ditrysia</taxon>
        <taxon>Papilionoidea</taxon>
        <taxon>Pieridae</taxon>
        <taxon>Pierinae</taxon>
        <taxon>Pieris</taxon>
    </lineage>
</organism>
<reference evidence="2" key="1">
    <citation type="submission" date="2022-05" db="EMBL/GenBank/DDBJ databases">
        <authorList>
            <person name="Okamura Y."/>
        </authorList>
    </citation>
    <scope>NUCLEOTIDE SEQUENCE</scope>
</reference>
<dbReference type="EMBL" id="CALOZG010000066">
    <property type="protein sequence ID" value="CAH4036278.1"/>
    <property type="molecule type" value="Genomic_DNA"/>
</dbReference>
<dbReference type="AlphaFoldDB" id="A0A9P0XIE9"/>
<evidence type="ECO:0000256" key="1">
    <source>
        <dbReference type="SAM" id="MobiDB-lite"/>
    </source>
</evidence>
<accession>A0A9P0XIE9</accession>
<evidence type="ECO:0000313" key="2">
    <source>
        <dbReference type="EMBL" id="CAH4036278.1"/>
    </source>
</evidence>
<proteinExistence type="predicted"/>
<feature type="region of interest" description="Disordered" evidence="1">
    <location>
        <begin position="374"/>
        <end position="393"/>
    </location>
</feature>
<gene>
    <name evidence="2" type="ORF">PIBRA_LOCUS12093</name>
</gene>
<keyword evidence="3" id="KW-1185">Reference proteome</keyword>
<evidence type="ECO:0008006" key="4">
    <source>
        <dbReference type="Google" id="ProtNLM"/>
    </source>
</evidence>